<sequence>MVGLSGAIAKKAEKPEDFSMQYVDISTKRRSICAMVGSGAEPNIITKMATERLGMNYVPRNTHLKTINAPQTPMSAVAVGVRITLQKWQGKMNFTVAHLDISDIILG</sequence>
<dbReference type="AlphaFoldDB" id="A0A6N2AHB3"/>
<accession>A0A6N2AHB3</accession>
<gene>
    <name evidence="1" type="ORF">EJD97_007509</name>
</gene>
<proteinExistence type="predicted"/>
<dbReference type="EMBL" id="RXGB01020974">
    <property type="protein sequence ID" value="TMW81872.1"/>
    <property type="molecule type" value="Genomic_DNA"/>
</dbReference>
<dbReference type="InterPro" id="IPR021109">
    <property type="entry name" value="Peptidase_aspartic_dom_sf"/>
</dbReference>
<evidence type="ECO:0000313" key="1">
    <source>
        <dbReference type="EMBL" id="TMW81872.1"/>
    </source>
</evidence>
<organism evidence="1">
    <name type="scientific">Solanum chilense</name>
    <name type="common">Tomato</name>
    <name type="synonym">Lycopersicon chilense</name>
    <dbReference type="NCBI Taxonomy" id="4083"/>
    <lineage>
        <taxon>Eukaryota</taxon>
        <taxon>Viridiplantae</taxon>
        <taxon>Streptophyta</taxon>
        <taxon>Embryophyta</taxon>
        <taxon>Tracheophyta</taxon>
        <taxon>Spermatophyta</taxon>
        <taxon>Magnoliopsida</taxon>
        <taxon>eudicotyledons</taxon>
        <taxon>Gunneridae</taxon>
        <taxon>Pentapetalae</taxon>
        <taxon>asterids</taxon>
        <taxon>lamiids</taxon>
        <taxon>Solanales</taxon>
        <taxon>Solanaceae</taxon>
        <taxon>Solanoideae</taxon>
        <taxon>Solaneae</taxon>
        <taxon>Solanum</taxon>
        <taxon>Solanum subgen. Lycopersicon</taxon>
    </lineage>
</organism>
<comment type="caution">
    <text evidence="1">The sequence shown here is derived from an EMBL/GenBank/DDBJ whole genome shotgun (WGS) entry which is preliminary data.</text>
</comment>
<dbReference type="Gene3D" id="2.40.70.10">
    <property type="entry name" value="Acid Proteases"/>
    <property type="match status" value="1"/>
</dbReference>
<reference evidence="1" key="1">
    <citation type="submission" date="2019-05" db="EMBL/GenBank/DDBJ databases">
        <title>The de novo reference genome and transcriptome assemblies of the wild tomato species Solanum chilense.</title>
        <authorList>
            <person name="Stam R."/>
            <person name="Nosenko T."/>
            <person name="Hoerger A.C."/>
            <person name="Stephan W."/>
            <person name="Seidel M.A."/>
            <person name="Kuhn J.M.M."/>
            <person name="Haberer G."/>
            <person name="Tellier A."/>
        </authorList>
    </citation>
    <scope>NUCLEOTIDE SEQUENCE</scope>
    <source>
        <tissue evidence="1">Mature leaves</tissue>
    </source>
</reference>
<name>A0A6N2AHB3_SOLCI</name>
<protein>
    <submittedName>
        <fullName evidence="1">Uncharacterized protein</fullName>
    </submittedName>
</protein>